<dbReference type="EMBL" id="AP027271">
    <property type="protein sequence ID" value="BDX01727.1"/>
    <property type="molecule type" value="Genomic_DNA"/>
</dbReference>
<dbReference type="Proteomes" id="UP001307608">
    <property type="component" value="Chromosome"/>
</dbReference>
<evidence type="ECO:0000313" key="1">
    <source>
        <dbReference type="EMBL" id="BDX01727.1"/>
    </source>
</evidence>
<accession>A0ABM8F9M5</accession>
<name>A0ABM8F9M5_9GAMM</name>
<sequence>MNVKKNVETMTENEIMQLASYDHSALFELVRSFFSREKEVVVTRSIIVALFALRQTDFGCLTLKGLNLSGLDFKQVNFEGSQIKTVTLMVPTYQVQHLSLLM</sequence>
<keyword evidence="2" id="KW-1185">Reference proteome</keyword>
<proteinExistence type="predicted"/>
<organism evidence="1 2">
    <name type="scientific">Marinomonas pontica</name>
    <dbReference type="NCBI Taxonomy" id="264739"/>
    <lineage>
        <taxon>Bacteria</taxon>
        <taxon>Pseudomonadati</taxon>
        <taxon>Pseudomonadota</taxon>
        <taxon>Gammaproteobacteria</taxon>
        <taxon>Oceanospirillales</taxon>
        <taxon>Oceanospirillaceae</taxon>
        <taxon>Marinomonas</taxon>
    </lineage>
</organism>
<evidence type="ECO:0008006" key="3">
    <source>
        <dbReference type="Google" id="ProtNLM"/>
    </source>
</evidence>
<gene>
    <name evidence="1" type="ORF">MACH16_04750</name>
</gene>
<reference evidence="1 2" key="1">
    <citation type="submission" date="2023-01" db="EMBL/GenBank/DDBJ databases">
        <title>Complete genome sequence of Marinomonas pontica strain 200518_36.</title>
        <authorList>
            <person name="Ueki S."/>
            <person name="Gajardo G."/>
            <person name="Maruyama F."/>
        </authorList>
    </citation>
    <scope>NUCLEOTIDE SEQUENCE [LARGE SCALE GENOMIC DNA]</scope>
    <source>
        <strain evidence="1 2">200518_36</strain>
    </source>
</reference>
<protein>
    <recommendedName>
        <fullName evidence="3">Pentapeptide repeat-containing protein</fullName>
    </recommendedName>
</protein>
<evidence type="ECO:0000313" key="2">
    <source>
        <dbReference type="Proteomes" id="UP001307608"/>
    </source>
</evidence>